<dbReference type="Gene3D" id="2.60.40.1180">
    <property type="entry name" value="Golgi alpha-mannosidase II"/>
    <property type="match status" value="1"/>
</dbReference>
<gene>
    <name evidence="2" type="ORF">ACFQT0_20580</name>
</gene>
<dbReference type="Proteomes" id="UP001596513">
    <property type="component" value="Unassembled WGS sequence"/>
</dbReference>
<evidence type="ECO:0000313" key="2">
    <source>
        <dbReference type="EMBL" id="MFC7669490.1"/>
    </source>
</evidence>
<dbReference type="EMBL" id="JBHTEK010000001">
    <property type="protein sequence ID" value="MFC7669490.1"/>
    <property type="molecule type" value="Genomic_DNA"/>
</dbReference>
<dbReference type="Pfam" id="PF21653">
    <property type="entry name" value="pulA_all-beta"/>
    <property type="match status" value="1"/>
</dbReference>
<dbReference type="InterPro" id="IPR049117">
    <property type="entry name" value="pulA_all-beta"/>
</dbReference>
<dbReference type="RefSeq" id="WP_380204989.1">
    <property type="nucleotide sequence ID" value="NZ_JBHTEK010000001.1"/>
</dbReference>
<organism evidence="2 3">
    <name type="scientific">Hymenobacter humi</name>
    <dbReference type="NCBI Taxonomy" id="1411620"/>
    <lineage>
        <taxon>Bacteria</taxon>
        <taxon>Pseudomonadati</taxon>
        <taxon>Bacteroidota</taxon>
        <taxon>Cytophagia</taxon>
        <taxon>Cytophagales</taxon>
        <taxon>Hymenobacteraceae</taxon>
        <taxon>Hymenobacter</taxon>
    </lineage>
</organism>
<dbReference type="InterPro" id="IPR013780">
    <property type="entry name" value="Glyco_hydro_b"/>
</dbReference>
<comment type="caution">
    <text evidence="2">The sequence shown here is derived from an EMBL/GenBank/DDBJ whole genome shotgun (WGS) entry which is preliminary data.</text>
</comment>
<reference evidence="3" key="1">
    <citation type="journal article" date="2019" name="Int. J. Syst. Evol. Microbiol.">
        <title>The Global Catalogue of Microorganisms (GCM) 10K type strain sequencing project: providing services to taxonomists for standard genome sequencing and annotation.</title>
        <authorList>
            <consortium name="The Broad Institute Genomics Platform"/>
            <consortium name="The Broad Institute Genome Sequencing Center for Infectious Disease"/>
            <person name="Wu L."/>
            <person name="Ma J."/>
        </authorList>
    </citation>
    <scope>NUCLEOTIDE SEQUENCE [LARGE SCALE GENOMIC DNA]</scope>
    <source>
        <strain evidence="3">JCM 19635</strain>
    </source>
</reference>
<proteinExistence type="predicted"/>
<evidence type="ECO:0000259" key="1">
    <source>
        <dbReference type="Pfam" id="PF21653"/>
    </source>
</evidence>
<protein>
    <submittedName>
        <fullName evidence="2">Alpha-1,6-glucosidase domain-containing protein</fullName>
    </submittedName>
</protein>
<name>A0ABW2UB96_9BACT</name>
<evidence type="ECO:0000313" key="3">
    <source>
        <dbReference type="Proteomes" id="UP001596513"/>
    </source>
</evidence>
<feature type="domain" description="Pullulanase all-beta" evidence="1">
    <location>
        <begin position="26"/>
        <end position="85"/>
    </location>
</feature>
<sequence length="113" mass="12617">MFEFYRRLIALRRAHPAFRLPTTELIQQHLEFLPNLPAGTIAYRLKDHAGGDKWQHIVVLFNGNRTAVNMPIPDGKYTVVLRGDQLNEKGLGKAEQAGAALQVPANSAMILVQ</sequence>
<keyword evidence="3" id="KW-1185">Reference proteome</keyword>
<accession>A0ABW2UB96</accession>